<dbReference type="SMART" id="SM00456">
    <property type="entry name" value="WW"/>
    <property type="match status" value="1"/>
</dbReference>
<organism evidence="3">
    <name type="scientific">Fagus sylvatica</name>
    <name type="common">Beechnut</name>
    <dbReference type="NCBI Taxonomy" id="28930"/>
    <lineage>
        <taxon>Eukaryota</taxon>
        <taxon>Viridiplantae</taxon>
        <taxon>Streptophyta</taxon>
        <taxon>Embryophyta</taxon>
        <taxon>Tracheophyta</taxon>
        <taxon>Spermatophyta</taxon>
        <taxon>Magnoliopsida</taxon>
        <taxon>eudicotyledons</taxon>
        <taxon>Gunneridae</taxon>
        <taxon>Pentapetalae</taxon>
        <taxon>rosids</taxon>
        <taxon>fabids</taxon>
        <taxon>Fagales</taxon>
        <taxon>Fagaceae</taxon>
        <taxon>Fagus</taxon>
    </lineage>
</organism>
<dbReference type="InterPro" id="IPR001202">
    <property type="entry name" value="WW_dom"/>
</dbReference>
<dbReference type="EMBL" id="OIVN01000705">
    <property type="protein sequence ID" value="SPC84372.1"/>
    <property type="molecule type" value="Genomic_DNA"/>
</dbReference>
<sequence>MFTACRNAFRLFSRALLEIATVDPAQVPLGPRYAPDDPTFPNPWKGLIDRSTGVYYYWNPEKNVTQYEKPASLTPPILVGIPDSEERC</sequence>
<accession>A0A2N9J732</accession>
<dbReference type="AlphaFoldDB" id="A0A2N9J732"/>
<feature type="domain" description="WW" evidence="1">
    <location>
        <begin position="38"/>
        <end position="72"/>
    </location>
</feature>
<evidence type="ECO:0000259" key="1">
    <source>
        <dbReference type="PROSITE" id="PS50020"/>
    </source>
</evidence>
<reference evidence="3" key="1">
    <citation type="submission" date="2018-02" db="EMBL/GenBank/DDBJ databases">
        <authorList>
            <person name="Cohen D.B."/>
            <person name="Kent A.D."/>
        </authorList>
    </citation>
    <scope>NUCLEOTIDE SEQUENCE</scope>
</reference>
<dbReference type="CDD" id="cd00201">
    <property type="entry name" value="WW"/>
    <property type="match status" value="1"/>
</dbReference>
<dbReference type="PROSITE" id="PS50020">
    <property type="entry name" value="WW_DOMAIN_2"/>
    <property type="match status" value="1"/>
</dbReference>
<dbReference type="SUPFAM" id="SSF51045">
    <property type="entry name" value="WW domain"/>
    <property type="match status" value="1"/>
</dbReference>
<gene>
    <name evidence="2" type="ORF">FSB_LOCUS12254</name>
    <name evidence="3" type="ORF">FSB_LOCUS60205</name>
</gene>
<dbReference type="PROSITE" id="PS01159">
    <property type="entry name" value="WW_DOMAIN_1"/>
    <property type="match status" value="1"/>
</dbReference>
<name>A0A2N9J732_FAGSY</name>
<dbReference type="InterPro" id="IPR036020">
    <property type="entry name" value="WW_dom_sf"/>
</dbReference>
<proteinExistence type="predicted"/>
<dbReference type="EMBL" id="OIVN01006399">
    <property type="protein sequence ID" value="SPD32323.1"/>
    <property type="molecule type" value="Genomic_DNA"/>
</dbReference>
<dbReference type="Gene3D" id="2.20.70.10">
    <property type="match status" value="1"/>
</dbReference>
<evidence type="ECO:0000313" key="3">
    <source>
        <dbReference type="EMBL" id="SPD32323.1"/>
    </source>
</evidence>
<evidence type="ECO:0000313" key="2">
    <source>
        <dbReference type="EMBL" id="SPC84372.1"/>
    </source>
</evidence>
<protein>
    <recommendedName>
        <fullName evidence="1">WW domain-containing protein</fullName>
    </recommendedName>
</protein>
<dbReference type="Pfam" id="PF00397">
    <property type="entry name" value="WW"/>
    <property type="match status" value="1"/>
</dbReference>